<feature type="domain" description="Sulfatase N-terminal" evidence="6">
    <location>
        <begin position="57"/>
        <end position="404"/>
    </location>
</feature>
<keyword evidence="2" id="KW-0732">Signal</keyword>
<accession>A0A1A9GHH1</accession>
<evidence type="ECO:0000256" key="5">
    <source>
        <dbReference type="SAM" id="MobiDB-lite"/>
    </source>
</evidence>
<gene>
    <name evidence="7" type="primary">betC_2</name>
    <name evidence="7" type="ORF">I601_1074</name>
</gene>
<dbReference type="STRING" id="1300347.I601_1074"/>
<dbReference type="Pfam" id="PF00884">
    <property type="entry name" value="Sulfatase"/>
    <property type="match status" value="1"/>
</dbReference>
<dbReference type="AlphaFoldDB" id="A0A1A9GHH1"/>
<dbReference type="RefSeq" id="WP_068107158.1">
    <property type="nucleotide sequence ID" value="NZ_CP015079.1"/>
</dbReference>
<evidence type="ECO:0000313" key="7">
    <source>
        <dbReference type="EMBL" id="ANH37516.1"/>
    </source>
</evidence>
<dbReference type="OrthoDB" id="9777306at2"/>
<evidence type="ECO:0000256" key="1">
    <source>
        <dbReference type="ARBA" id="ARBA00008779"/>
    </source>
</evidence>
<dbReference type="EMBL" id="CP015079">
    <property type="protein sequence ID" value="ANH37516.1"/>
    <property type="molecule type" value="Genomic_DNA"/>
</dbReference>
<evidence type="ECO:0000256" key="3">
    <source>
        <dbReference type="ARBA" id="ARBA00022801"/>
    </source>
</evidence>
<proteinExistence type="inferred from homology"/>
<dbReference type="PANTHER" id="PTHR43108:SF8">
    <property type="entry name" value="SD21168P"/>
    <property type="match status" value="1"/>
</dbReference>
<evidence type="ECO:0000259" key="6">
    <source>
        <dbReference type="Pfam" id="PF00884"/>
    </source>
</evidence>
<dbReference type="PATRIC" id="fig|1300347.3.peg.1074"/>
<dbReference type="Gene3D" id="3.40.720.10">
    <property type="entry name" value="Alkaline Phosphatase, subunit A"/>
    <property type="match status" value="1"/>
</dbReference>
<feature type="region of interest" description="Disordered" evidence="5">
    <location>
        <begin position="280"/>
        <end position="302"/>
    </location>
</feature>
<evidence type="ECO:0000313" key="8">
    <source>
        <dbReference type="Proteomes" id="UP000077868"/>
    </source>
</evidence>
<sequence>MTDPLPPQAAAPRTRSPWPVAIVVVLVIALISAAAGTGSTVPDGAVAPVSAPGDQRPNIVLFSSDDQRLDEMVFLPKVRALLGEHGLTMSEAITPHPLCCPARAEILTGQMAQNNGVRTNFPPQGGYAAFDPSSTIGTDLSQAGYNTAFLGKPLNGYDKSDGRDPGWTIFNATSHGYADYYDFTQFEQDRKVEVEGYYTDYLADKAVEYAGDLSDMDAPFFMWVSHFAPHPSKGRSGCHDASCKNGPPQLSPAYQAQERLLGRLPQQDEADRLAGEIIASPGYQERDRSDKPRLVRRQHGTSDGKVRRLVRARAGALASLDDAFARLAAQLRADGELANTYVVFITDNGYTLGEHSWFGKTLPYEQNLRMPMLVSGPGVAPGTTSDSPVSIVDLAATFLDVAGARSERRLDGVSMLPLWTGRSDRELHPGGMLIQGGPFKPETGPRGWLYRGVRTDRYTYARHDGGFVELYDRQRDPHEVASVAGKPAYAAVQRELARRASVLGRCSGPRSCNRDFGPLPRVR</sequence>
<name>A0A1A9GHH1_9ACTN</name>
<comment type="similarity">
    <text evidence="1">Belongs to the sulfatase family.</text>
</comment>
<dbReference type="EC" id="3.1.6.6" evidence="7"/>
<keyword evidence="8" id="KW-1185">Reference proteome</keyword>
<dbReference type="CDD" id="cd16147">
    <property type="entry name" value="G6S"/>
    <property type="match status" value="1"/>
</dbReference>
<reference evidence="7 8" key="1">
    <citation type="submission" date="2016-03" db="EMBL/GenBank/DDBJ databases">
        <title>Complete genome sequence of a soil Actinobacterium, Nocardioides dokdonensis FR1436.</title>
        <authorList>
            <person name="Kwon S.-K."/>
            <person name="Kim K."/>
            <person name="Kim J.F."/>
        </authorList>
    </citation>
    <scope>NUCLEOTIDE SEQUENCE [LARGE SCALE GENOMIC DNA]</scope>
    <source>
        <strain evidence="7 8">FR1436</strain>
    </source>
</reference>
<dbReference type="Proteomes" id="UP000077868">
    <property type="component" value="Chromosome"/>
</dbReference>
<keyword evidence="3 7" id="KW-0378">Hydrolase</keyword>
<dbReference type="InterPro" id="IPR017850">
    <property type="entry name" value="Alkaline_phosphatase_core_sf"/>
</dbReference>
<keyword evidence="4" id="KW-0325">Glycoprotein</keyword>
<dbReference type="InterPro" id="IPR000917">
    <property type="entry name" value="Sulfatase_N"/>
</dbReference>
<evidence type="ECO:0000256" key="2">
    <source>
        <dbReference type="ARBA" id="ARBA00022729"/>
    </source>
</evidence>
<dbReference type="KEGG" id="ndk:I601_1074"/>
<feature type="compositionally biased region" description="Basic and acidic residues" evidence="5">
    <location>
        <begin position="284"/>
        <end position="293"/>
    </location>
</feature>
<evidence type="ECO:0000256" key="4">
    <source>
        <dbReference type="ARBA" id="ARBA00023180"/>
    </source>
</evidence>
<protein>
    <submittedName>
        <fullName evidence="7">Choline-sulfatase</fullName>
        <ecNumber evidence="7">3.1.6.6</ecNumber>
    </submittedName>
</protein>
<dbReference type="GO" id="GO:0047753">
    <property type="term" value="F:choline-sulfatase activity"/>
    <property type="evidence" value="ECO:0007669"/>
    <property type="project" value="UniProtKB-EC"/>
</dbReference>
<dbReference type="InterPro" id="IPR024607">
    <property type="entry name" value="Sulfatase_CS"/>
</dbReference>
<organism evidence="7 8">
    <name type="scientific">Nocardioides dokdonensis FR1436</name>
    <dbReference type="NCBI Taxonomy" id="1300347"/>
    <lineage>
        <taxon>Bacteria</taxon>
        <taxon>Bacillati</taxon>
        <taxon>Actinomycetota</taxon>
        <taxon>Actinomycetes</taxon>
        <taxon>Propionibacteriales</taxon>
        <taxon>Nocardioidaceae</taxon>
        <taxon>Nocardioides</taxon>
    </lineage>
</organism>
<dbReference type="SUPFAM" id="SSF53649">
    <property type="entry name" value="Alkaline phosphatase-like"/>
    <property type="match status" value="1"/>
</dbReference>
<dbReference type="PANTHER" id="PTHR43108">
    <property type="entry name" value="N-ACETYLGLUCOSAMINE-6-SULFATASE FAMILY MEMBER"/>
    <property type="match status" value="1"/>
</dbReference>
<dbReference type="PROSITE" id="PS00523">
    <property type="entry name" value="SULFATASE_1"/>
    <property type="match status" value="1"/>
</dbReference>